<proteinExistence type="predicted"/>
<dbReference type="CDD" id="cd00085">
    <property type="entry name" value="HNHc"/>
    <property type="match status" value="1"/>
</dbReference>
<evidence type="ECO:0000313" key="3">
    <source>
        <dbReference type="EMBL" id="TQN41537.1"/>
    </source>
</evidence>
<organism evidence="3 4">
    <name type="scientific">Blastococcus colisei</name>
    <dbReference type="NCBI Taxonomy" id="1564162"/>
    <lineage>
        <taxon>Bacteria</taxon>
        <taxon>Bacillati</taxon>
        <taxon>Actinomycetota</taxon>
        <taxon>Actinomycetes</taxon>
        <taxon>Geodermatophilales</taxon>
        <taxon>Geodermatophilaceae</taxon>
        <taxon>Blastococcus</taxon>
    </lineage>
</organism>
<evidence type="ECO:0000256" key="1">
    <source>
        <dbReference type="SAM" id="MobiDB-lite"/>
    </source>
</evidence>
<feature type="region of interest" description="Disordered" evidence="1">
    <location>
        <begin position="525"/>
        <end position="544"/>
    </location>
</feature>
<dbReference type="InterPro" id="IPR003615">
    <property type="entry name" value="HNH_nuc"/>
</dbReference>
<sequence>MFDDVVVLTAAEYDAYVIACLETEFGADYPDAADFVRDEHQRFLDARARLLSAGAAQLDQAAAADRDAARAAAARARALAAFARSRPAAMFDRAPGERGAASAASVAARPAALTEVSEWAVDEAAATLGVSARTASLMLVEAVTLVEGLPATLAALGAGDISPAHAHVMVEIAGPVSTPQKRAQVQAAVLPRAPRQTTAALRACLRRAVARIDAAAAAQRLAAAVRNRQVRLDARDDGMTAMTTLWATPLARACHQTLSAYATACAYDENGDRDPRTHQQRMADCLADLILRPHADHPPVQIALTLVTGVDTLTGHGPGADEPAEVDGDLVPAALLRELAYTLGLLPRPAPTPGDTENHHTDGHHTDTDTPGADGQGDDTEAAHADTADDTDPDTDTDTAEGGTAEDGAAEGGVAERGAAGEAATAEPGPSAAAASPGRRPDTDIAALRSAELTAAQELLTTLTGAARQTRTGVADTAARAALTRLLDTRRLIDTALAERPRIAVTDQLTGTLLALTDSTELRHAATTGHGLRPPPGTHAYRPTDPLHRFVQLRDRRCRFPGCRTRARCCDLDHQTPHPHGPTAHDNLACLCEHHHRLSHQAPGWRLHRDPDGGLVWTLPSGRTLTTHPPAFGTDDGSTPTALPPPPTGQQKYAAARAAIRASRPAPPDPRIPF</sequence>
<evidence type="ECO:0000313" key="4">
    <source>
        <dbReference type="Proteomes" id="UP000319865"/>
    </source>
</evidence>
<dbReference type="RefSeq" id="WP_142024275.1">
    <property type="nucleotide sequence ID" value="NZ_VFQE01000001.1"/>
</dbReference>
<feature type="domain" description="DUF222" evidence="2">
    <location>
        <begin position="120"/>
        <end position="340"/>
    </location>
</feature>
<feature type="region of interest" description="Disordered" evidence="1">
    <location>
        <begin position="345"/>
        <end position="441"/>
    </location>
</feature>
<dbReference type="EMBL" id="VFQE01000001">
    <property type="protein sequence ID" value="TQN41537.1"/>
    <property type="molecule type" value="Genomic_DNA"/>
</dbReference>
<feature type="region of interest" description="Disordered" evidence="1">
    <location>
        <begin position="626"/>
        <end position="674"/>
    </location>
</feature>
<evidence type="ECO:0000259" key="2">
    <source>
        <dbReference type="Pfam" id="PF02720"/>
    </source>
</evidence>
<name>A0A543PBT6_9ACTN</name>
<feature type="compositionally biased region" description="Low complexity" evidence="1">
    <location>
        <begin position="400"/>
        <end position="438"/>
    </location>
</feature>
<gene>
    <name evidence="3" type="ORF">FHU33_0906</name>
</gene>
<feature type="compositionally biased region" description="Low complexity" evidence="1">
    <location>
        <begin position="654"/>
        <end position="664"/>
    </location>
</feature>
<accession>A0A543PBT6</accession>
<protein>
    <submittedName>
        <fullName evidence="3">Uncharacterized protein DUF222</fullName>
    </submittedName>
</protein>
<feature type="compositionally biased region" description="Pro residues" evidence="1">
    <location>
        <begin position="665"/>
        <end position="674"/>
    </location>
</feature>
<feature type="compositionally biased region" description="Acidic residues" evidence="1">
    <location>
        <begin position="388"/>
        <end position="399"/>
    </location>
</feature>
<comment type="caution">
    <text evidence="3">The sequence shown here is derived from an EMBL/GenBank/DDBJ whole genome shotgun (WGS) entry which is preliminary data.</text>
</comment>
<dbReference type="OrthoDB" id="5197219at2"/>
<reference evidence="3 4" key="1">
    <citation type="submission" date="2019-06" db="EMBL/GenBank/DDBJ databases">
        <title>Sequencing the genomes of 1000 actinobacteria strains.</title>
        <authorList>
            <person name="Klenk H.-P."/>
        </authorList>
    </citation>
    <scope>NUCLEOTIDE SEQUENCE [LARGE SCALE GENOMIC DNA]</scope>
    <source>
        <strain evidence="3 4">DSM 46837</strain>
    </source>
</reference>
<keyword evidence="4" id="KW-1185">Reference proteome</keyword>
<dbReference type="AlphaFoldDB" id="A0A543PBT6"/>
<dbReference type="Pfam" id="PF02720">
    <property type="entry name" value="DUF222"/>
    <property type="match status" value="1"/>
</dbReference>
<dbReference type="InterPro" id="IPR003870">
    <property type="entry name" value="DUF222"/>
</dbReference>
<feature type="compositionally biased region" description="Basic and acidic residues" evidence="1">
    <location>
        <begin position="356"/>
        <end position="368"/>
    </location>
</feature>
<dbReference type="Proteomes" id="UP000319865">
    <property type="component" value="Unassembled WGS sequence"/>
</dbReference>